<feature type="signal peptide" evidence="9">
    <location>
        <begin position="1"/>
        <end position="23"/>
    </location>
</feature>
<dbReference type="FunFam" id="2.40.50.40:FF:000012">
    <property type="entry name" value="C-C motif chemokine"/>
    <property type="match status" value="1"/>
</dbReference>
<dbReference type="InterPro" id="IPR036048">
    <property type="entry name" value="Interleukin_8-like_sf"/>
</dbReference>
<dbReference type="Proteomes" id="UP000515140">
    <property type="component" value="Unplaced"/>
</dbReference>
<accession>A0A6P5IQY4</accession>
<evidence type="ECO:0000256" key="1">
    <source>
        <dbReference type="ARBA" id="ARBA00004613"/>
    </source>
</evidence>
<gene>
    <name evidence="12" type="primary">CCL17</name>
</gene>
<name>A0A6P5IQY4_PHACI</name>
<organism evidence="11 12">
    <name type="scientific">Phascolarctos cinereus</name>
    <name type="common">Koala</name>
    <dbReference type="NCBI Taxonomy" id="38626"/>
    <lineage>
        <taxon>Eukaryota</taxon>
        <taxon>Metazoa</taxon>
        <taxon>Chordata</taxon>
        <taxon>Craniata</taxon>
        <taxon>Vertebrata</taxon>
        <taxon>Euteleostomi</taxon>
        <taxon>Mammalia</taxon>
        <taxon>Metatheria</taxon>
        <taxon>Diprotodontia</taxon>
        <taxon>Phascolarctidae</taxon>
        <taxon>Phascolarctos</taxon>
    </lineage>
</organism>
<dbReference type="InParanoid" id="A0A6P5IQY4"/>
<dbReference type="GO" id="GO:0008009">
    <property type="term" value="F:chemokine activity"/>
    <property type="evidence" value="ECO:0007669"/>
    <property type="project" value="InterPro"/>
</dbReference>
<dbReference type="InterPro" id="IPR039809">
    <property type="entry name" value="Chemokine_b/g/d"/>
</dbReference>
<dbReference type="GO" id="GO:0006954">
    <property type="term" value="P:inflammatory response"/>
    <property type="evidence" value="ECO:0007669"/>
    <property type="project" value="UniProtKB-KW"/>
</dbReference>
<keyword evidence="7" id="KW-0395">Inflammatory response</keyword>
<dbReference type="AlphaFoldDB" id="A0A6P5IQY4"/>
<dbReference type="GO" id="GO:0006955">
    <property type="term" value="P:immune response"/>
    <property type="evidence" value="ECO:0007669"/>
    <property type="project" value="InterPro"/>
</dbReference>
<dbReference type="FunCoup" id="A0A6P5IQY4">
    <property type="interactions" value="708"/>
</dbReference>
<evidence type="ECO:0000256" key="8">
    <source>
        <dbReference type="SAM" id="MobiDB-lite"/>
    </source>
</evidence>
<keyword evidence="2" id="KW-0145">Chemotaxis</keyword>
<evidence type="ECO:0000313" key="12">
    <source>
        <dbReference type="RefSeq" id="XP_020821371.1"/>
    </source>
</evidence>
<protein>
    <submittedName>
        <fullName evidence="12">C-C motif chemokine 17</fullName>
    </submittedName>
</protein>
<evidence type="ECO:0000256" key="6">
    <source>
        <dbReference type="ARBA" id="ARBA00023157"/>
    </source>
</evidence>
<feature type="region of interest" description="Disordered" evidence="8">
    <location>
        <begin position="90"/>
        <end position="154"/>
    </location>
</feature>
<evidence type="ECO:0000313" key="11">
    <source>
        <dbReference type="Proteomes" id="UP000515140"/>
    </source>
</evidence>
<keyword evidence="4" id="KW-0964">Secreted</keyword>
<dbReference type="PANTHER" id="PTHR12015:SF111">
    <property type="entry name" value="C-C MOTIF CHEMOKINE 17"/>
    <property type="match status" value="1"/>
</dbReference>
<dbReference type="RefSeq" id="XP_020821371.1">
    <property type="nucleotide sequence ID" value="XM_020965712.1"/>
</dbReference>
<dbReference type="InterPro" id="IPR001811">
    <property type="entry name" value="Chemokine_IL8-like_dom"/>
</dbReference>
<dbReference type="KEGG" id="pcw:110193725"/>
<feature type="chain" id="PRO_5027620762" evidence="9">
    <location>
        <begin position="24"/>
        <end position="154"/>
    </location>
</feature>
<dbReference type="Pfam" id="PF00048">
    <property type="entry name" value="IL8"/>
    <property type="match status" value="1"/>
</dbReference>
<dbReference type="PANTHER" id="PTHR12015">
    <property type="entry name" value="SMALL INDUCIBLE CYTOKINE A"/>
    <property type="match status" value="1"/>
</dbReference>
<keyword evidence="3" id="KW-0202">Cytokine</keyword>
<evidence type="ECO:0000256" key="3">
    <source>
        <dbReference type="ARBA" id="ARBA00022514"/>
    </source>
</evidence>
<evidence type="ECO:0000256" key="2">
    <source>
        <dbReference type="ARBA" id="ARBA00022500"/>
    </source>
</evidence>
<keyword evidence="11" id="KW-1185">Reference proteome</keyword>
<sequence>MKSLKMSFLVVLFLGLFLHHSHSARGPNIGGQDCCNAYIKGAIPFSKLVTWSKTSVTCRKEAIVFVTALKKSICANPKEKWVRAAIKLLSRDNQKTDPKPEVSSGPQNSSLLSPAPPSPQIPSNNSAQLPSRTQLNPPQANQFNSTPQLNISTQ</sequence>
<keyword evidence="6" id="KW-1015">Disulfide bond</keyword>
<dbReference type="GeneID" id="110193725"/>
<dbReference type="CTD" id="6361"/>
<feature type="domain" description="Chemokine interleukin-8-like" evidence="10">
    <location>
        <begin position="31"/>
        <end position="89"/>
    </location>
</feature>
<dbReference type="CDD" id="cd00272">
    <property type="entry name" value="Chemokine_CC"/>
    <property type="match status" value="1"/>
</dbReference>
<keyword evidence="5 9" id="KW-0732">Signal</keyword>
<dbReference type="Gene3D" id="2.40.50.40">
    <property type="match status" value="1"/>
</dbReference>
<evidence type="ECO:0000256" key="9">
    <source>
        <dbReference type="SAM" id="SignalP"/>
    </source>
</evidence>
<proteinExistence type="predicted"/>
<feature type="compositionally biased region" description="Basic and acidic residues" evidence="8">
    <location>
        <begin position="90"/>
        <end position="100"/>
    </location>
</feature>
<evidence type="ECO:0000256" key="4">
    <source>
        <dbReference type="ARBA" id="ARBA00022525"/>
    </source>
</evidence>
<evidence type="ECO:0000259" key="10">
    <source>
        <dbReference type="SMART" id="SM00199"/>
    </source>
</evidence>
<reference evidence="12" key="1">
    <citation type="submission" date="2025-08" db="UniProtKB">
        <authorList>
            <consortium name="RefSeq"/>
        </authorList>
    </citation>
    <scope>IDENTIFICATION</scope>
    <source>
        <tissue evidence="12">Spleen</tissue>
    </source>
</reference>
<comment type="subcellular location">
    <subcellularLocation>
        <location evidence="1">Secreted</location>
    </subcellularLocation>
</comment>
<dbReference type="SUPFAM" id="SSF54117">
    <property type="entry name" value="Interleukin 8-like chemokines"/>
    <property type="match status" value="1"/>
</dbReference>
<dbReference type="GO" id="GO:0005615">
    <property type="term" value="C:extracellular space"/>
    <property type="evidence" value="ECO:0007669"/>
    <property type="project" value="UniProtKB-KW"/>
</dbReference>
<dbReference type="SMART" id="SM00199">
    <property type="entry name" value="SCY"/>
    <property type="match status" value="1"/>
</dbReference>
<evidence type="ECO:0000256" key="5">
    <source>
        <dbReference type="ARBA" id="ARBA00022729"/>
    </source>
</evidence>
<evidence type="ECO:0000256" key="7">
    <source>
        <dbReference type="ARBA" id="ARBA00023198"/>
    </source>
</evidence>
<feature type="compositionally biased region" description="Polar residues" evidence="8">
    <location>
        <begin position="129"/>
        <end position="154"/>
    </location>
</feature>